<dbReference type="AlphaFoldDB" id="A0AAJ2R6C0"/>
<dbReference type="GO" id="GO:0009898">
    <property type="term" value="C:cytoplasmic side of plasma membrane"/>
    <property type="evidence" value="ECO:0007669"/>
    <property type="project" value="TreeGrafter"/>
</dbReference>
<accession>A0AAJ2R6C0</accession>
<dbReference type="Gene3D" id="3.40.50.2300">
    <property type="match status" value="1"/>
</dbReference>
<evidence type="ECO:0000256" key="1">
    <source>
        <dbReference type="SAM" id="MobiDB-lite"/>
    </source>
</evidence>
<feature type="region of interest" description="Disordered" evidence="1">
    <location>
        <begin position="1"/>
        <end position="94"/>
    </location>
</feature>
<dbReference type="Proteomes" id="UP001287445">
    <property type="component" value="Unassembled WGS sequence"/>
</dbReference>
<dbReference type="GO" id="GO:0005829">
    <property type="term" value="C:cytosol"/>
    <property type="evidence" value="ECO:0007669"/>
    <property type="project" value="TreeGrafter"/>
</dbReference>
<dbReference type="GO" id="GO:0051782">
    <property type="term" value="P:negative regulation of cell division"/>
    <property type="evidence" value="ECO:0007669"/>
    <property type="project" value="TreeGrafter"/>
</dbReference>
<comment type="caution">
    <text evidence="2">The sequence shown here is derived from an EMBL/GenBank/DDBJ whole genome shotgun (WGS) entry which is preliminary data.</text>
</comment>
<dbReference type="GO" id="GO:0016887">
    <property type="term" value="F:ATP hydrolysis activity"/>
    <property type="evidence" value="ECO:0007669"/>
    <property type="project" value="TreeGrafter"/>
</dbReference>
<organism evidence="2 3">
    <name type="scientific">Delftia acidovorans</name>
    <name type="common">Pseudomonas acidovorans</name>
    <name type="synonym">Comamonas acidovorans</name>
    <dbReference type="NCBI Taxonomy" id="80866"/>
    <lineage>
        <taxon>Bacteria</taxon>
        <taxon>Pseudomonadati</taxon>
        <taxon>Pseudomonadota</taxon>
        <taxon>Betaproteobacteria</taxon>
        <taxon>Burkholderiales</taxon>
        <taxon>Comamonadaceae</taxon>
        <taxon>Delftia</taxon>
    </lineage>
</organism>
<dbReference type="PANTHER" id="PTHR43384:SF13">
    <property type="entry name" value="SLR0110 PROTEIN"/>
    <property type="match status" value="1"/>
</dbReference>
<sequence>MTSKPTATDSPVDATGSPAIGSPTSLETLLGLRSSASLAGKPQPGTDALAQDKSTLAQDKSPLAQDRSPLAQDKSPLDRMPAPAAPRPTPQPLDNDLQVELLFIHAGTPESSLAQAWLQHMLDGARLHVARFQDNVTEQVQRYMPHAVLVHFDPLSTDEAAHLASQLHISHPHLPCLAVGRTKYPQCMLAALRAGVQDFLDVDGPVQAAHQTVIDLIKRVPPSASGMPNAPLTAIMSARAGLGSSLMASHLAWYLQKRLHGTTAVPGKDATPREISNETLDGLLIDLGFPSGDCGLYLGTLGDFDFIEAVNNLRRFDRRLASTGLARHESGLRLLTLPRQPARLRDVSYADADALLLRLRQYFRHIVADLGAVVPTQLAMRVALRASQIWVVCDQSVASVVSTTELLRQLDEQKVDRERVQLIVSRHDSQLELEAPQIARQLQLPLLATIPERRRELVQAVNQGQLLPSRLQREPYVQAVDKLATLLITTHHQAHAGEQAAPARGLNRFFHRTRS</sequence>
<protein>
    <submittedName>
        <fullName evidence="2">Pilus assembly protein CpaE</fullName>
    </submittedName>
</protein>
<dbReference type="EMBL" id="JAWWMZ010000009">
    <property type="protein sequence ID" value="MDX4956058.1"/>
    <property type="molecule type" value="Genomic_DNA"/>
</dbReference>
<gene>
    <name evidence="2" type="ORF">SGN30_21785</name>
</gene>
<dbReference type="Gene3D" id="3.40.50.300">
    <property type="entry name" value="P-loop containing nucleotide triphosphate hydrolases"/>
    <property type="match status" value="1"/>
</dbReference>
<dbReference type="PANTHER" id="PTHR43384">
    <property type="entry name" value="SEPTUM SITE-DETERMINING PROTEIN MIND HOMOLOG, CHLOROPLASTIC-RELATED"/>
    <property type="match status" value="1"/>
</dbReference>
<dbReference type="RefSeq" id="WP_319075431.1">
    <property type="nucleotide sequence ID" value="NZ_JAWWMZ010000009.1"/>
</dbReference>
<dbReference type="GO" id="GO:0005524">
    <property type="term" value="F:ATP binding"/>
    <property type="evidence" value="ECO:0007669"/>
    <property type="project" value="TreeGrafter"/>
</dbReference>
<dbReference type="InterPro" id="IPR027417">
    <property type="entry name" value="P-loop_NTPase"/>
</dbReference>
<reference evidence="2" key="1">
    <citation type="submission" date="2023-11" db="EMBL/GenBank/DDBJ databases">
        <title>Identification and selenium tolerance of Delftia acidovorans R3-25.</title>
        <authorList>
            <person name="Zhang S."/>
            <person name="Liu Y."/>
            <person name="Guo Y."/>
        </authorList>
    </citation>
    <scope>NUCLEOTIDE SEQUENCE</scope>
    <source>
        <strain evidence="2">R3-25</strain>
    </source>
</reference>
<evidence type="ECO:0000313" key="3">
    <source>
        <dbReference type="Proteomes" id="UP001287445"/>
    </source>
</evidence>
<dbReference type="InterPro" id="IPR050625">
    <property type="entry name" value="ParA/MinD_ATPase"/>
</dbReference>
<feature type="compositionally biased region" description="Low complexity" evidence="1">
    <location>
        <begin position="29"/>
        <end position="40"/>
    </location>
</feature>
<dbReference type="SUPFAM" id="SSF52540">
    <property type="entry name" value="P-loop containing nucleoside triphosphate hydrolases"/>
    <property type="match status" value="1"/>
</dbReference>
<evidence type="ECO:0000313" key="2">
    <source>
        <dbReference type="EMBL" id="MDX4956058.1"/>
    </source>
</evidence>
<name>A0AAJ2R6C0_DELAC</name>
<proteinExistence type="predicted"/>